<feature type="active site" description="Proton acceptor" evidence="18">
    <location>
        <position position="67"/>
    </location>
</feature>
<evidence type="ECO:0000259" key="22">
    <source>
        <dbReference type="SMART" id="SM00936"/>
    </source>
</evidence>
<protein>
    <recommendedName>
        <fullName evidence="5">serine-type D-Ala-D-Ala carboxypeptidase</fullName>
        <ecNumber evidence="5">3.4.16.4</ecNumber>
    </recommendedName>
</protein>
<keyword evidence="13" id="KW-0573">Peptidoglycan synthesis</keyword>
<dbReference type="SUPFAM" id="SSF56601">
    <property type="entry name" value="beta-lactamase/transpeptidase-like"/>
    <property type="match status" value="1"/>
</dbReference>
<dbReference type="PANTHER" id="PTHR21581">
    <property type="entry name" value="D-ALANYL-D-ALANINE CARBOXYPEPTIDASE"/>
    <property type="match status" value="1"/>
</dbReference>
<comment type="similarity">
    <text evidence="4 20">Belongs to the peptidase S11 family.</text>
</comment>
<evidence type="ECO:0000256" key="21">
    <source>
        <dbReference type="SAM" id="SignalP"/>
    </source>
</evidence>
<evidence type="ECO:0000256" key="20">
    <source>
        <dbReference type="RuleBase" id="RU004016"/>
    </source>
</evidence>
<evidence type="ECO:0000256" key="5">
    <source>
        <dbReference type="ARBA" id="ARBA00012448"/>
    </source>
</evidence>
<evidence type="ECO:0000256" key="13">
    <source>
        <dbReference type="ARBA" id="ARBA00022984"/>
    </source>
</evidence>
<dbReference type="PANTHER" id="PTHR21581:SF6">
    <property type="entry name" value="TRAFFICKING PROTEIN PARTICLE COMPLEX SUBUNIT 12"/>
    <property type="match status" value="1"/>
</dbReference>
<dbReference type="PRINTS" id="PR00725">
    <property type="entry name" value="DADACBPTASE1"/>
</dbReference>
<dbReference type="GO" id="GO:0005886">
    <property type="term" value="C:plasma membrane"/>
    <property type="evidence" value="ECO:0007669"/>
    <property type="project" value="UniProtKB-SubCell"/>
</dbReference>
<dbReference type="FunFam" id="3.40.710.10:FF:000001">
    <property type="entry name" value="D-alanyl-D-alanine serine-type carboxypeptidase"/>
    <property type="match status" value="1"/>
</dbReference>
<evidence type="ECO:0000256" key="16">
    <source>
        <dbReference type="ARBA" id="ARBA00034000"/>
    </source>
</evidence>
<dbReference type="InterPro" id="IPR037167">
    <property type="entry name" value="Peptidase_S11_C_sf"/>
</dbReference>
<dbReference type="AlphaFoldDB" id="A0AAW4AJ66"/>
<comment type="pathway">
    <text evidence="17">Glycan biosynthesis.</text>
</comment>
<evidence type="ECO:0000256" key="3">
    <source>
        <dbReference type="ARBA" id="ARBA00004752"/>
    </source>
</evidence>
<dbReference type="InterPro" id="IPR018044">
    <property type="entry name" value="Peptidase_S11"/>
</dbReference>
<keyword evidence="7" id="KW-0997">Cell inner membrane</keyword>
<dbReference type="InterPro" id="IPR012338">
    <property type="entry name" value="Beta-lactam/transpept-like"/>
</dbReference>
<dbReference type="GO" id="GO:0008658">
    <property type="term" value="F:penicillin binding"/>
    <property type="evidence" value="ECO:0007669"/>
    <property type="project" value="UniProtKB-ARBA"/>
</dbReference>
<dbReference type="GO" id="GO:0009252">
    <property type="term" value="P:peptidoglycan biosynthetic process"/>
    <property type="evidence" value="ECO:0007669"/>
    <property type="project" value="UniProtKB-KW"/>
</dbReference>
<keyword evidence="14" id="KW-0472">Membrane</keyword>
<evidence type="ECO:0000256" key="1">
    <source>
        <dbReference type="ARBA" id="ARBA00003217"/>
    </source>
</evidence>
<evidence type="ECO:0000256" key="14">
    <source>
        <dbReference type="ARBA" id="ARBA00023136"/>
    </source>
</evidence>
<evidence type="ECO:0000256" key="11">
    <source>
        <dbReference type="ARBA" id="ARBA00022801"/>
    </source>
</evidence>
<dbReference type="SUPFAM" id="SSF69189">
    <property type="entry name" value="Penicillin-binding protein associated domain"/>
    <property type="match status" value="1"/>
</dbReference>
<evidence type="ECO:0000256" key="8">
    <source>
        <dbReference type="ARBA" id="ARBA00022645"/>
    </source>
</evidence>
<name>A0AAW4AJ66_VIBAN</name>
<dbReference type="Proteomes" id="UP000722957">
    <property type="component" value="Unassembled WGS sequence"/>
</dbReference>
<evidence type="ECO:0000256" key="6">
    <source>
        <dbReference type="ARBA" id="ARBA00022475"/>
    </source>
</evidence>
<comment type="caution">
    <text evidence="23">The sequence shown here is derived from an EMBL/GenBank/DDBJ whole genome shotgun (WGS) entry which is preliminary data.</text>
</comment>
<evidence type="ECO:0000313" key="24">
    <source>
        <dbReference type="Proteomes" id="UP000722957"/>
    </source>
</evidence>
<dbReference type="GO" id="GO:0006508">
    <property type="term" value="P:proteolysis"/>
    <property type="evidence" value="ECO:0007669"/>
    <property type="project" value="UniProtKB-KW"/>
</dbReference>
<dbReference type="EMBL" id="RDOM01000055">
    <property type="protein sequence ID" value="MBF4273634.1"/>
    <property type="molecule type" value="Genomic_DNA"/>
</dbReference>
<comment type="pathway">
    <text evidence="3">Cell wall biogenesis; peptidoglycan biosynthesis.</text>
</comment>
<evidence type="ECO:0000256" key="15">
    <source>
        <dbReference type="ARBA" id="ARBA00023316"/>
    </source>
</evidence>
<keyword evidence="11" id="KW-0378">Hydrolase</keyword>
<organism evidence="23 24">
    <name type="scientific">Vibrio anguillarum</name>
    <name type="common">Listonella anguillarum</name>
    <dbReference type="NCBI Taxonomy" id="55601"/>
    <lineage>
        <taxon>Bacteria</taxon>
        <taxon>Pseudomonadati</taxon>
        <taxon>Pseudomonadota</taxon>
        <taxon>Gammaproteobacteria</taxon>
        <taxon>Vibrionales</taxon>
        <taxon>Vibrionaceae</taxon>
        <taxon>Vibrio</taxon>
    </lineage>
</organism>
<evidence type="ECO:0000256" key="2">
    <source>
        <dbReference type="ARBA" id="ARBA00004417"/>
    </source>
</evidence>
<feature type="binding site" evidence="19">
    <location>
        <position position="233"/>
    </location>
    <ligand>
        <name>substrate</name>
    </ligand>
</feature>
<dbReference type="RefSeq" id="WP_013857340.1">
    <property type="nucleotide sequence ID" value="NZ_CP020534.1"/>
</dbReference>
<evidence type="ECO:0000256" key="18">
    <source>
        <dbReference type="PIRSR" id="PIRSR618044-1"/>
    </source>
</evidence>
<feature type="signal peptide" evidence="21">
    <location>
        <begin position="1"/>
        <end position="27"/>
    </location>
</feature>
<dbReference type="GO" id="GO:0008360">
    <property type="term" value="P:regulation of cell shape"/>
    <property type="evidence" value="ECO:0007669"/>
    <property type="project" value="UniProtKB-KW"/>
</dbReference>
<keyword evidence="9" id="KW-0645">Protease</keyword>
<proteinExistence type="inferred from homology"/>
<feature type="active site" description="Proton acceptor" evidence="18">
    <location>
        <position position="70"/>
    </location>
</feature>
<accession>A0AAW4AJ66</accession>
<dbReference type="GO" id="GO:0009002">
    <property type="term" value="F:serine-type D-Ala-D-Ala carboxypeptidase activity"/>
    <property type="evidence" value="ECO:0007669"/>
    <property type="project" value="UniProtKB-EC"/>
</dbReference>
<evidence type="ECO:0000256" key="9">
    <source>
        <dbReference type="ARBA" id="ARBA00022670"/>
    </source>
</evidence>
<dbReference type="GO" id="GO:0030288">
    <property type="term" value="C:outer membrane-bounded periplasmic space"/>
    <property type="evidence" value="ECO:0007669"/>
    <property type="project" value="UniProtKB-ARBA"/>
</dbReference>
<evidence type="ECO:0000256" key="4">
    <source>
        <dbReference type="ARBA" id="ARBA00007164"/>
    </source>
</evidence>
<evidence type="ECO:0000256" key="17">
    <source>
        <dbReference type="ARBA" id="ARBA00060592"/>
    </source>
</evidence>
<dbReference type="Gene3D" id="2.60.410.10">
    <property type="entry name" value="D-Ala-D-Ala carboxypeptidase, C-terminal domain"/>
    <property type="match status" value="1"/>
</dbReference>
<evidence type="ECO:0000256" key="10">
    <source>
        <dbReference type="ARBA" id="ARBA00022729"/>
    </source>
</evidence>
<keyword evidence="12" id="KW-0133">Cell shape</keyword>
<dbReference type="Pfam" id="PF00768">
    <property type="entry name" value="Peptidase_S11"/>
    <property type="match status" value="1"/>
</dbReference>
<dbReference type="InterPro" id="IPR012907">
    <property type="entry name" value="Peptidase_S11_C"/>
</dbReference>
<gene>
    <name evidence="23" type="ORF">EAY07_16690</name>
</gene>
<evidence type="ECO:0000256" key="7">
    <source>
        <dbReference type="ARBA" id="ARBA00022519"/>
    </source>
</evidence>
<comment type="catalytic activity">
    <reaction evidence="16">
        <text>Preferential cleavage: (Ac)2-L-Lys-D-Ala-|-D-Ala. Also transpeptidation of peptidyl-alanyl moieties that are N-acyl substituents of D-alanine.</text>
        <dbReference type="EC" id="3.4.16.4"/>
    </reaction>
</comment>
<dbReference type="InterPro" id="IPR001967">
    <property type="entry name" value="Peptidase_S11_N"/>
</dbReference>
<keyword evidence="6" id="KW-1003">Cell membrane</keyword>
<dbReference type="KEGG" id="vau:VANGNB10_cI0823c"/>
<dbReference type="Pfam" id="PF07943">
    <property type="entry name" value="PBP5_C"/>
    <property type="match status" value="1"/>
</dbReference>
<keyword evidence="10 21" id="KW-0732">Signal</keyword>
<keyword evidence="15" id="KW-0961">Cell wall biogenesis/degradation</keyword>
<dbReference type="FunFam" id="2.60.410.10:FF:000001">
    <property type="entry name" value="D-alanyl-D-alanine carboxypeptidase dacA"/>
    <property type="match status" value="1"/>
</dbReference>
<dbReference type="InterPro" id="IPR015956">
    <property type="entry name" value="Peniciliin-bd_prot_C_sf"/>
</dbReference>
<sequence>MKKHTFLKPILASSIALSATFTSSVFSAPIVIPDAPQIAAKGYVLMDYHSGKVLAEKEMNTKLSPASLTKMMTSYVIGQELKRGNISPQDKVVVSKNAWAKNFPDSSKMFIEVGTTVTVEELNKGIIIQSGNDACVAMAEHIAGSEDAFVDLMNAWASSLKMSNTHFANVHGLDNPNLYSTPYDMALLGQALIRDVPNEYRIYSEQKYTYNGITQYNRNGLLWDKSMNVDGIKTGHTSNAGYSLVSSATEGKMRLIAVVMGTKDENARKSESKKLLSYGFRFFETVAPHKAGETFVEEKIWMGDKDKVALGVNEDTYVTLPRGQAKDLSASFVLEKELRAPISQGDVVGKLYYQLDGKDVAEYPLLALENVDEGSIFSRLWDYIILLFKGLF</sequence>
<dbReference type="SMART" id="SM00936">
    <property type="entry name" value="PBP5_C"/>
    <property type="match status" value="1"/>
</dbReference>
<dbReference type="Gene3D" id="3.40.710.10">
    <property type="entry name" value="DD-peptidase/beta-lactamase superfamily"/>
    <property type="match status" value="1"/>
</dbReference>
<reference evidence="23 24" key="1">
    <citation type="journal article" date="2021" name="PeerJ">
        <title>Analysis of 44 Vibrio anguillarum genomes reveals high genetic diversity.</title>
        <authorList>
            <person name="Hansen M.J."/>
            <person name="Dalsgaard I."/>
        </authorList>
    </citation>
    <scope>NUCLEOTIDE SEQUENCE [LARGE SCALE GENOMIC DNA]</scope>
    <source>
        <strain evidence="23 24">17-16730-2A</strain>
    </source>
</reference>
<keyword evidence="8 23" id="KW-0121">Carboxypeptidase</keyword>
<dbReference type="EC" id="3.4.16.4" evidence="5"/>
<feature type="active site" evidence="18">
    <location>
        <position position="130"/>
    </location>
</feature>
<comment type="function">
    <text evidence="1">Removes C-terminal D-alanyl residues from sugar-peptide cell wall precursors.</text>
</comment>
<feature type="domain" description="Peptidase S11 D-Ala-D-Ala carboxypeptidase A C-terminal" evidence="22">
    <location>
        <begin position="283"/>
        <end position="373"/>
    </location>
</feature>
<feature type="chain" id="PRO_5044477224" description="serine-type D-Ala-D-Ala carboxypeptidase" evidence="21">
    <location>
        <begin position="28"/>
        <end position="392"/>
    </location>
</feature>
<dbReference type="GO" id="GO:0042803">
    <property type="term" value="F:protein homodimerization activity"/>
    <property type="evidence" value="ECO:0007669"/>
    <property type="project" value="UniProtKB-ARBA"/>
</dbReference>
<evidence type="ECO:0000256" key="12">
    <source>
        <dbReference type="ARBA" id="ARBA00022960"/>
    </source>
</evidence>
<evidence type="ECO:0000313" key="23">
    <source>
        <dbReference type="EMBL" id="MBF4273634.1"/>
    </source>
</evidence>
<dbReference type="GO" id="GO:0071555">
    <property type="term" value="P:cell wall organization"/>
    <property type="evidence" value="ECO:0007669"/>
    <property type="project" value="UniProtKB-KW"/>
</dbReference>
<comment type="subcellular location">
    <subcellularLocation>
        <location evidence="2">Cell inner membrane</location>
        <topology evidence="2">Peripheral membrane protein</topology>
    </subcellularLocation>
</comment>
<evidence type="ECO:0000256" key="19">
    <source>
        <dbReference type="PIRSR" id="PIRSR618044-2"/>
    </source>
</evidence>